<name>A0ABW2IES6_9BURK</name>
<reference evidence="2" key="1">
    <citation type="journal article" date="2019" name="Int. J. Syst. Evol. Microbiol.">
        <title>The Global Catalogue of Microorganisms (GCM) 10K type strain sequencing project: providing services to taxonomists for standard genome sequencing and annotation.</title>
        <authorList>
            <consortium name="The Broad Institute Genomics Platform"/>
            <consortium name="The Broad Institute Genome Sequencing Center for Infectious Disease"/>
            <person name="Wu L."/>
            <person name="Ma J."/>
        </authorList>
    </citation>
    <scope>NUCLEOTIDE SEQUENCE [LARGE SCALE GENOMIC DNA]</scope>
    <source>
        <strain evidence="2">KACC 12508</strain>
    </source>
</reference>
<dbReference type="EMBL" id="JBHTBU010000002">
    <property type="protein sequence ID" value="MFC7289290.1"/>
    <property type="molecule type" value="Genomic_DNA"/>
</dbReference>
<dbReference type="Proteomes" id="UP001596542">
    <property type="component" value="Unassembled WGS sequence"/>
</dbReference>
<sequence>MQGNFPTLLLHDATRRSCIPIADFFHRDGISFPPFFFDEQAENREYAWAYVCQRQADYFLIFSALENTSKCQKRELSLGTIMPGGLRALDDRPALAIFRAADHAQSNRKISNKNMITDFRPMAIEYDGVQQVFYCDQGEWVSAVFD</sequence>
<organism evidence="1 2">
    <name type="scientific">Herminiimonas glaciei</name>
    <dbReference type="NCBI Taxonomy" id="523788"/>
    <lineage>
        <taxon>Bacteria</taxon>
        <taxon>Pseudomonadati</taxon>
        <taxon>Pseudomonadota</taxon>
        <taxon>Betaproteobacteria</taxon>
        <taxon>Burkholderiales</taxon>
        <taxon>Oxalobacteraceae</taxon>
        <taxon>Herminiimonas</taxon>
    </lineage>
</organism>
<comment type="caution">
    <text evidence="1">The sequence shown here is derived from an EMBL/GenBank/DDBJ whole genome shotgun (WGS) entry which is preliminary data.</text>
</comment>
<dbReference type="RefSeq" id="WP_382272610.1">
    <property type="nucleotide sequence ID" value="NZ_JBHTBU010000002.1"/>
</dbReference>
<gene>
    <name evidence="1" type="ORF">ACFQPC_14675</name>
</gene>
<evidence type="ECO:0000313" key="1">
    <source>
        <dbReference type="EMBL" id="MFC7289290.1"/>
    </source>
</evidence>
<proteinExistence type="predicted"/>
<protein>
    <submittedName>
        <fullName evidence="1">Uncharacterized protein</fullName>
    </submittedName>
</protein>
<accession>A0ABW2IES6</accession>
<keyword evidence="2" id="KW-1185">Reference proteome</keyword>
<evidence type="ECO:0000313" key="2">
    <source>
        <dbReference type="Proteomes" id="UP001596542"/>
    </source>
</evidence>